<organism evidence="1 2">
    <name type="scientific">Botrimarina mediterranea</name>
    <dbReference type="NCBI Taxonomy" id="2528022"/>
    <lineage>
        <taxon>Bacteria</taxon>
        <taxon>Pseudomonadati</taxon>
        <taxon>Planctomycetota</taxon>
        <taxon>Planctomycetia</taxon>
        <taxon>Pirellulales</taxon>
        <taxon>Lacipirellulaceae</taxon>
        <taxon>Botrimarina</taxon>
    </lineage>
</organism>
<dbReference type="EMBL" id="CP036349">
    <property type="protein sequence ID" value="QDV72042.1"/>
    <property type="molecule type" value="Genomic_DNA"/>
</dbReference>
<evidence type="ECO:0000313" key="2">
    <source>
        <dbReference type="Proteomes" id="UP000316426"/>
    </source>
</evidence>
<protein>
    <submittedName>
        <fullName evidence="1">Uncharacterized protein</fullName>
    </submittedName>
</protein>
<gene>
    <name evidence="1" type="ORF">Spa11_02120</name>
</gene>
<keyword evidence="2" id="KW-1185">Reference proteome</keyword>
<evidence type="ECO:0000313" key="1">
    <source>
        <dbReference type="EMBL" id="QDV72042.1"/>
    </source>
</evidence>
<dbReference type="Proteomes" id="UP000316426">
    <property type="component" value="Chromosome"/>
</dbReference>
<sequence length="85" mass="9288">MKSHLSGFPWRAERPPIDAVKAPCRWRFITPYELAVGEGERSSDAAVADAPPGALRGPVCGVPSPGRLDCRWRVRNLLYDPAMAA</sequence>
<proteinExistence type="predicted"/>
<dbReference type="AlphaFoldDB" id="A0A518K2M5"/>
<accession>A0A518K2M5</accession>
<name>A0A518K2M5_9BACT</name>
<reference evidence="1 2" key="1">
    <citation type="submission" date="2019-02" db="EMBL/GenBank/DDBJ databases">
        <title>Deep-cultivation of Planctomycetes and their phenomic and genomic characterization uncovers novel biology.</title>
        <authorList>
            <person name="Wiegand S."/>
            <person name="Jogler M."/>
            <person name="Boedeker C."/>
            <person name="Pinto D."/>
            <person name="Vollmers J."/>
            <person name="Rivas-Marin E."/>
            <person name="Kohn T."/>
            <person name="Peeters S.H."/>
            <person name="Heuer A."/>
            <person name="Rast P."/>
            <person name="Oberbeckmann S."/>
            <person name="Bunk B."/>
            <person name="Jeske O."/>
            <person name="Meyerdierks A."/>
            <person name="Storesund J.E."/>
            <person name="Kallscheuer N."/>
            <person name="Luecker S."/>
            <person name="Lage O.M."/>
            <person name="Pohl T."/>
            <person name="Merkel B.J."/>
            <person name="Hornburger P."/>
            <person name="Mueller R.-W."/>
            <person name="Bruemmer F."/>
            <person name="Labrenz M."/>
            <person name="Spormann A.M."/>
            <person name="Op den Camp H."/>
            <person name="Overmann J."/>
            <person name="Amann R."/>
            <person name="Jetten M.S.M."/>
            <person name="Mascher T."/>
            <person name="Medema M.H."/>
            <person name="Devos D.P."/>
            <person name="Kaster A.-K."/>
            <person name="Ovreas L."/>
            <person name="Rohde M."/>
            <person name="Galperin M.Y."/>
            <person name="Jogler C."/>
        </authorList>
    </citation>
    <scope>NUCLEOTIDE SEQUENCE [LARGE SCALE GENOMIC DNA]</scope>
    <source>
        <strain evidence="1 2">Spa11</strain>
    </source>
</reference>
<dbReference type="KEGG" id="bmei:Spa11_02120"/>